<keyword evidence="2" id="KW-1185">Reference proteome</keyword>
<dbReference type="PANTHER" id="PTHR36373">
    <property type="entry name" value="EXPRESSED PROTEIN"/>
    <property type="match status" value="1"/>
</dbReference>
<dbReference type="OrthoDB" id="1924112at2759"/>
<protein>
    <submittedName>
        <fullName evidence="1">Uncharacterized protein</fullName>
    </submittedName>
</protein>
<reference evidence="1 2" key="3">
    <citation type="submission" date="2019-11" db="EMBL/GenBank/DDBJ databases">
        <title>A de novo genome assembly of a pear dwarfing rootstock.</title>
        <authorList>
            <person name="Wang F."/>
            <person name="Wang J."/>
            <person name="Li S."/>
            <person name="Zhang Y."/>
            <person name="Fang M."/>
            <person name="Ma L."/>
            <person name="Zhao Y."/>
            <person name="Jiang S."/>
        </authorList>
    </citation>
    <scope>NUCLEOTIDE SEQUENCE [LARGE SCALE GENOMIC DNA]</scope>
    <source>
        <strain evidence="1">S2</strain>
        <tissue evidence="1">Leaf</tissue>
    </source>
</reference>
<dbReference type="PANTHER" id="PTHR36373:SF2">
    <property type="entry name" value="TPX2 CENTRAL DOMAIN-CONTAINING PROTEIN"/>
    <property type="match status" value="1"/>
</dbReference>
<dbReference type="EMBL" id="SMOL01000553">
    <property type="protein sequence ID" value="KAB2608199.1"/>
    <property type="molecule type" value="Genomic_DNA"/>
</dbReference>
<comment type="caution">
    <text evidence="1">The sequence shown here is derived from an EMBL/GenBank/DDBJ whole genome shotgun (WGS) entry which is preliminary data.</text>
</comment>
<reference evidence="2" key="2">
    <citation type="submission" date="2019-10" db="EMBL/GenBank/DDBJ databases">
        <title>A de novo genome assembly of a pear dwarfing rootstock.</title>
        <authorList>
            <person name="Wang F."/>
            <person name="Wang J."/>
            <person name="Li S."/>
            <person name="Zhang Y."/>
            <person name="Fang M."/>
            <person name="Ma L."/>
            <person name="Zhao Y."/>
            <person name="Jiang S."/>
        </authorList>
    </citation>
    <scope>NUCLEOTIDE SEQUENCE [LARGE SCALE GENOMIC DNA]</scope>
</reference>
<reference evidence="1 2" key="1">
    <citation type="submission" date="2019-09" db="EMBL/GenBank/DDBJ databases">
        <authorList>
            <person name="Ou C."/>
        </authorList>
    </citation>
    <scope>NUCLEOTIDE SEQUENCE [LARGE SCALE GENOMIC DNA]</scope>
    <source>
        <strain evidence="1">S2</strain>
        <tissue evidence="1">Leaf</tissue>
    </source>
</reference>
<evidence type="ECO:0000313" key="1">
    <source>
        <dbReference type="EMBL" id="KAB2608199.1"/>
    </source>
</evidence>
<gene>
    <name evidence="1" type="ORF">D8674_011367</name>
</gene>
<organism evidence="1 2">
    <name type="scientific">Pyrus ussuriensis x Pyrus communis</name>
    <dbReference type="NCBI Taxonomy" id="2448454"/>
    <lineage>
        <taxon>Eukaryota</taxon>
        <taxon>Viridiplantae</taxon>
        <taxon>Streptophyta</taxon>
        <taxon>Embryophyta</taxon>
        <taxon>Tracheophyta</taxon>
        <taxon>Spermatophyta</taxon>
        <taxon>Magnoliopsida</taxon>
        <taxon>eudicotyledons</taxon>
        <taxon>Gunneridae</taxon>
        <taxon>Pentapetalae</taxon>
        <taxon>rosids</taxon>
        <taxon>fabids</taxon>
        <taxon>Rosales</taxon>
        <taxon>Rosaceae</taxon>
        <taxon>Amygdaloideae</taxon>
        <taxon>Maleae</taxon>
        <taxon>Pyrus</taxon>
    </lineage>
</organism>
<evidence type="ECO:0000313" key="2">
    <source>
        <dbReference type="Proteomes" id="UP000327157"/>
    </source>
</evidence>
<accession>A0A5N5FYH2</accession>
<dbReference type="Proteomes" id="UP000327157">
    <property type="component" value="Chromosome 14"/>
</dbReference>
<sequence>MDGDEAWFCTPDCKYPKAVGDLAKSTCNLKNDNMQIKYLASLEFKHILIIESSFHNSTKNRWKPQLKCTFSVSNLLGEHEILNQITEFCTELKKLAPRGSRKGGTERGCLEERIRESIPLIV</sequence>
<proteinExistence type="predicted"/>
<dbReference type="AlphaFoldDB" id="A0A5N5FYH2"/>
<name>A0A5N5FYH2_9ROSA</name>